<dbReference type="EMBL" id="BDSA01000001">
    <property type="protein sequence ID" value="GBE59074.1"/>
    <property type="molecule type" value="Genomic_DNA"/>
</dbReference>
<protein>
    <submittedName>
        <fullName evidence="1">Terminase, putative</fullName>
    </submittedName>
</protein>
<organism evidence="1 2">
    <name type="scientific">Babesia ovata</name>
    <dbReference type="NCBI Taxonomy" id="189622"/>
    <lineage>
        <taxon>Eukaryota</taxon>
        <taxon>Sar</taxon>
        <taxon>Alveolata</taxon>
        <taxon>Apicomplexa</taxon>
        <taxon>Aconoidasida</taxon>
        <taxon>Piroplasmida</taxon>
        <taxon>Babesiidae</taxon>
        <taxon>Babesia</taxon>
    </lineage>
</organism>
<proteinExistence type="predicted"/>
<dbReference type="GeneID" id="39872844"/>
<accession>A0A2H6K7W1</accession>
<gene>
    <name evidence="1" type="ORF">BOVATA_005670</name>
</gene>
<evidence type="ECO:0000313" key="2">
    <source>
        <dbReference type="Proteomes" id="UP000236319"/>
    </source>
</evidence>
<dbReference type="RefSeq" id="XP_028865317.1">
    <property type="nucleotide sequence ID" value="XM_029009484.1"/>
</dbReference>
<sequence>MARRPRMWPPDLLPGPGDDVELFPVNFVDKGVPGVLLILVERSIVVQASIRLQQRLMAPASPRPQGLHVDHLAPLARYVVVRCGVAVEHQRAHLVEVLVEPALAQVLDHRKLATGYVAQNSGTHSFDPYLSYNDVVYHHVTPLQRVLLLRASHRQVDQEGADDADLHRLARQPHQGVGAAVGLEVVVVAVECADGRVVPDLLCHKLEPAVRQLEGLPEHRVEGFVRASNRGPVRRDAEKRHVRHAINGLGLLCSGVEQVTVLEGLAVTLQR</sequence>
<reference evidence="1 2" key="1">
    <citation type="journal article" date="2017" name="BMC Genomics">
        <title>Whole-genome assembly of Babesia ovata and comparative genomics between closely related pathogens.</title>
        <authorList>
            <person name="Yamagishi J."/>
            <person name="Asada M."/>
            <person name="Hakimi H."/>
            <person name="Tanaka T.Q."/>
            <person name="Sugimoto C."/>
            <person name="Kawazu S."/>
        </authorList>
    </citation>
    <scope>NUCLEOTIDE SEQUENCE [LARGE SCALE GENOMIC DNA]</scope>
    <source>
        <strain evidence="1 2">Miyake</strain>
    </source>
</reference>
<evidence type="ECO:0000313" key="1">
    <source>
        <dbReference type="EMBL" id="GBE59074.1"/>
    </source>
</evidence>
<name>A0A2H6K7W1_9APIC</name>
<dbReference type="Proteomes" id="UP000236319">
    <property type="component" value="Unassembled WGS sequence"/>
</dbReference>
<dbReference type="OrthoDB" id="10659391at2759"/>
<dbReference type="AlphaFoldDB" id="A0A2H6K7W1"/>
<keyword evidence="2" id="KW-1185">Reference proteome</keyword>
<comment type="caution">
    <text evidence="1">The sequence shown here is derived from an EMBL/GenBank/DDBJ whole genome shotgun (WGS) entry which is preliminary data.</text>
</comment>
<dbReference type="VEuPathDB" id="PiroplasmaDB:BOVATA_005670"/>